<protein>
    <recommendedName>
        <fullName evidence="6">BED-type domain-containing protein</fullName>
    </recommendedName>
</protein>
<organism evidence="7 8">
    <name type="scientific">Rhynchospora breviuscula</name>
    <dbReference type="NCBI Taxonomy" id="2022672"/>
    <lineage>
        <taxon>Eukaryota</taxon>
        <taxon>Viridiplantae</taxon>
        <taxon>Streptophyta</taxon>
        <taxon>Embryophyta</taxon>
        <taxon>Tracheophyta</taxon>
        <taxon>Spermatophyta</taxon>
        <taxon>Magnoliopsida</taxon>
        <taxon>Liliopsida</taxon>
        <taxon>Poales</taxon>
        <taxon>Cyperaceae</taxon>
        <taxon>Cyperoideae</taxon>
        <taxon>Rhynchosporeae</taxon>
        <taxon>Rhynchospora</taxon>
    </lineage>
</organism>
<dbReference type="SUPFAM" id="SSF53098">
    <property type="entry name" value="Ribonuclease H-like"/>
    <property type="match status" value="1"/>
</dbReference>
<dbReference type="PROSITE" id="PS50808">
    <property type="entry name" value="ZF_BED"/>
    <property type="match status" value="1"/>
</dbReference>
<evidence type="ECO:0000313" key="8">
    <source>
        <dbReference type="Proteomes" id="UP001151287"/>
    </source>
</evidence>
<dbReference type="PANTHER" id="PTHR32166:SF81">
    <property type="entry name" value="OS06G0658400 PROTEIN"/>
    <property type="match status" value="1"/>
</dbReference>
<dbReference type="InterPro" id="IPR012337">
    <property type="entry name" value="RNaseH-like_sf"/>
</dbReference>
<dbReference type="Pfam" id="PF04937">
    <property type="entry name" value="DUF659"/>
    <property type="match status" value="1"/>
</dbReference>
<feature type="domain" description="BED-type" evidence="6">
    <location>
        <begin position="22"/>
        <end position="83"/>
    </location>
</feature>
<accession>A0A9Q0CLJ6</accession>
<evidence type="ECO:0000313" key="7">
    <source>
        <dbReference type="EMBL" id="KAJ1696121.1"/>
    </source>
</evidence>
<dbReference type="AlphaFoldDB" id="A0A9Q0CLJ6"/>
<keyword evidence="2 4" id="KW-0863">Zinc-finger</keyword>
<dbReference type="InterPro" id="IPR003656">
    <property type="entry name" value="Znf_BED"/>
</dbReference>
<feature type="region of interest" description="Disordered" evidence="5">
    <location>
        <begin position="102"/>
        <end position="122"/>
    </location>
</feature>
<dbReference type="GO" id="GO:0003677">
    <property type="term" value="F:DNA binding"/>
    <property type="evidence" value="ECO:0007669"/>
    <property type="project" value="InterPro"/>
</dbReference>
<proteinExistence type="predicted"/>
<sequence length="366" mass="41475">MHNDTPSSVADIIASDGSSSINASTPLWQYVTILQRAESGGNTKFTCNFCKGAFTGSYSRVKAHLFQISGTGIRACKRITKDEIARLKKLQEEVDERAKAVVPREVSRPNDGKIPTSAETRGVKKRAMTQLEKSWAVAARNEIDEQVARIFYTGCPSFNLAKNPHFIKSYVMLAESGLKGYKPPSYNKIRTTLLDRERVHVDRLLEPIKNTWTRKGVSIVCDGWTDVQRRPLINFIAIIDGVPMFLKAVNCQGEKIEFILEFTEPIYEMLRITDTDKPCLHLVYEMWDNMIDKVKDTIYKHEGKTENEDSPFFNVVKTILTDRWAKSNTPLHCLAYSLNPRFSLSGGGFDDSESLKDREALPPLDW</sequence>
<gene>
    <name evidence="7" type="ORF">LUZ63_004633</name>
</gene>
<name>A0A9Q0CLJ6_9POAL</name>
<comment type="caution">
    <text evidence="7">The sequence shown here is derived from an EMBL/GenBank/DDBJ whole genome shotgun (WGS) entry which is preliminary data.</text>
</comment>
<dbReference type="InterPro" id="IPR007021">
    <property type="entry name" value="DUF659"/>
</dbReference>
<dbReference type="Proteomes" id="UP001151287">
    <property type="component" value="Unassembled WGS sequence"/>
</dbReference>
<dbReference type="OrthoDB" id="1925573at2759"/>
<reference evidence="7" key="1">
    <citation type="journal article" date="2022" name="Cell">
        <title>Repeat-based holocentromeres influence genome architecture and karyotype evolution.</title>
        <authorList>
            <person name="Hofstatter P.G."/>
            <person name="Thangavel G."/>
            <person name="Lux T."/>
            <person name="Neumann P."/>
            <person name="Vondrak T."/>
            <person name="Novak P."/>
            <person name="Zhang M."/>
            <person name="Costa L."/>
            <person name="Castellani M."/>
            <person name="Scott A."/>
            <person name="Toegelov H."/>
            <person name="Fuchs J."/>
            <person name="Mata-Sucre Y."/>
            <person name="Dias Y."/>
            <person name="Vanzela A.L.L."/>
            <person name="Huettel B."/>
            <person name="Almeida C.C.S."/>
            <person name="Simkova H."/>
            <person name="Souza G."/>
            <person name="Pedrosa-Harand A."/>
            <person name="Macas J."/>
            <person name="Mayer K.F.X."/>
            <person name="Houben A."/>
            <person name="Marques A."/>
        </authorList>
    </citation>
    <scope>NUCLEOTIDE SEQUENCE</scope>
    <source>
        <strain evidence="7">RhyBre1mFocal</strain>
    </source>
</reference>
<dbReference type="EMBL" id="JAMQYH010000002">
    <property type="protein sequence ID" value="KAJ1696121.1"/>
    <property type="molecule type" value="Genomic_DNA"/>
</dbReference>
<evidence type="ECO:0000256" key="1">
    <source>
        <dbReference type="ARBA" id="ARBA00022723"/>
    </source>
</evidence>
<evidence type="ECO:0000256" key="5">
    <source>
        <dbReference type="SAM" id="MobiDB-lite"/>
    </source>
</evidence>
<evidence type="ECO:0000256" key="2">
    <source>
        <dbReference type="ARBA" id="ARBA00022771"/>
    </source>
</evidence>
<evidence type="ECO:0000256" key="3">
    <source>
        <dbReference type="ARBA" id="ARBA00022833"/>
    </source>
</evidence>
<dbReference type="GO" id="GO:0008270">
    <property type="term" value="F:zinc ion binding"/>
    <property type="evidence" value="ECO:0007669"/>
    <property type="project" value="UniProtKB-KW"/>
</dbReference>
<keyword evidence="3" id="KW-0862">Zinc</keyword>
<evidence type="ECO:0000256" key="4">
    <source>
        <dbReference type="PROSITE-ProRule" id="PRU00027"/>
    </source>
</evidence>
<keyword evidence="8" id="KW-1185">Reference proteome</keyword>
<evidence type="ECO:0000259" key="6">
    <source>
        <dbReference type="PROSITE" id="PS50808"/>
    </source>
</evidence>
<keyword evidence="1" id="KW-0479">Metal-binding</keyword>
<dbReference type="PANTHER" id="PTHR32166">
    <property type="entry name" value="OSJNBA0013A04.12 PROTEIN"/>
    <property type="match status" value="1"/>
</dbReference>